<name>A0A7C3EAZ4_9SPIR</name>
<gene>
    <name evidence="11" type="primary">holA</name>
    <name evidence="11" type="ORF">ENS59_13475</name>
</gene>
<comment type="caution">
    <text evidence="11">The sequence shown here is derived from an EMBL/GenBank/DDBJ whole genome shotgun (WGS) entry which is preliminary data.</text>
</comment>
<dbReference type="Pfam" id="PF06144">
    <property type="entry name" value="DNA_pol3_delta"/>
    <property type="match status" value="1"/>
</dbReference>
<dbReference type="SUPFAM" id="SSF52540">
    <property type="entry name" value="P-loop containing nucleoside triphosphate hydrolases"/>
    <property type="match status" value="1"/>
</dbReference>
<dbReference type="PANTHER" id="PTHR34388">
    <property type="entry name" value="DNA POLYMERASE III SUBUNIT DELTA"/>
    <property type="match status" value="1"/>
</dbReference>
<accession>A0A7C3EAZ4</accession>
<evidence type="ECO:0000256" key="3">
    <source>
        <dbReference type="ARBA" id="ARBA00022679"/>
    </source>
</evidence>
<dbReference type="GO" id="GO:0006261">
    <property type="term" value="P:DNA-templated DNA replication"/>
    <property type="evidence" value="ECO:0007669"/>
    <property type="project" value="TreeGrafter"/>
</dbReference>
<evidence type="ECO:0000256" key="4">
    <source>
        <dbReference type="ARBA" id="ARBA00022695"/>
    </source>
</evidence>
<dbReference type="Gene3D" id="1.20.272.10">
    <property type="match status" value="1"/>
</dbReference>
<dbReference type="EC" id="2.7.7.7" evidence="1"/>
<feature type="domain" description="DNA polymerase III delta subunit-like C-terminal" evidence="10">
    <location>
        <begin position="196"/>
        <end position="316"/>
    </location>
</feature>
<dbReference type="InterPro" id="IPR005790">
    <property type="entry name" value="DNA_polIII_delta"/>
</dbReference>
<dbReference type="GO" id="GO:0009360">
    <property type="term" value="C:DNA polymerase III complex"/>
    <property type="evidence" value="ECO:0007669"/>
    <property type="project" value="InterPro"/>
</dbReference>
<evidence type="ECO:0000256" key="5">
    <source>
        <dbReference type="ARBA" id="ARBA00022705"/>
    </source>
</evidence>
<dbReference type="InterPro" id="IPR048466">
    <property type="entry name" value="DNA_pol3_delta-like_C"/>
</dbReference>
<sequence>MAKGLCYLFTGPEIGERQDTIQKIRSELTKKYGTAPEEQSFYASETAVSDIVSVLRNGSLFSDARLILIKNAELIKKKEDVELLASYLAQPQEDTSLILISDEIAIDKKLEAAIPKEQKKIFWELFENRKTEWVTSFFKRAGFQIQPDAVETILELVENNTEALRQECSRLTLFLDKSCPVSAGQVEQYLAHTRQESAFSLFSQIAMGDREKSLEILHTLLDSKESPQAIIAGLTWSFRKLADYLALVNTGQLNDFELKKIGLASLRAQRDYKEAAKRYTSRTTMRALAMLAEWDIQLRSMGTALESVLMDIYLLKIFDLSCQHTLAII</sequence>
<reference evidence="11" key="1">
    <citation type="journal article" date="2020" name="mSystems">
        <title>Genome- and Community-Level Interaction Insights into Carbon Utilization and Element Cycling Functions of Hydrothermarchaeota in Hydrothermal Sediment.</title>
        <authorList>
            <person name="Zhou Z."/>
            <person name="Liu Y."/>
            <person name="Xu W."/>
            <person name="Pan J."/>
            <person name="Luo Z.H."/>
            <person name="Li M."/>
        </authorList>
    </citation>
    <scope>NUCLEOTIDE SEQUENCE [LARGE SCALE GENOMIC DNA]</scope>
    <source>
        <strain evidence="11">SpSt-503</strain>
    </source>
</reference>
<proteinExistence type="inferred from homology"/>
<keyword evidence="6" id="KW-0239">DNA-directed DNA polymerase</keyword>
<dbReference type="EMBL" id="DSVL01000413">
    <property type="protein sequence ID" value="HFH30493.1"/>
    <property type="molecule type" value="Genomic_DNA"/>
</dbReference>
<dbReference type="InterPro" id="IPR010372">
    <property type="entry name" value="DNA_pol3_delta_N"/>
</dbReference>
<dbReference type="PANTHER" id="PTHR34388:SF1">
    <property type="entry name" value="DNA POLYMERASE III SUBUNIT DELTA"/>
    <property type="match status" value="1"/>
</dbReference>
<dbReference type="GO" id="GO:0003677">
    <property type="term" value="F:DNA binding"/>
    <property type="evidence" value="ECO:0007669"/>
    <property type="project" value="InterPro"/>
</dbReference>
<comment type="catalytic activity">
    <reaction evidence="8">
        <text>DNA(n) + a 2'-deoxyribonucleoside 5'-triphosphate = DNA(n+1) + diphosphate</text>
        <dbReference type="Rhea" id="RHEA:22508"/>
        <dbReference type="Rhea" id="RHEA-COMP:17339"/>
        <dbReference type="Rhea" id="RHEA-COMP:17340"/>
        <dbReference type="ChEBI" id="CHEBI:33019"/>
        <dbReference type="ChEBI" id="CHEBI:61560"/>
        <dbReference type="ChEBI" id="CHEBI:173112"/>
        <dbReference type="EC" id="2.7.7.7"/>
    </reaction>
</comment>
<dbReference type="AlphaFoldDB" id="A0A7C3EAZ4"/>
<evidence type="ECO:0000259" key="9">
    <source>
        <dbReference type="Pfam" id="PF06144"/>
    </source>
</evidence>
<dbReference type="Gene3D" id="1.10.8.60">
    <property type="match status" value="1"/>
</dbReference>
<protein>
    <recommendedName>
        <fullName evidence="2">DNA polymerase III subunit delta</fullName>
        <ecNumber evidence="1">2.7.7.7</ecNumber>
    </recommendedName>
</protein>
<keyword evidence="3 11" id="KW-0808">Transferase</keyword>
<evidence type="ECO:0000256" key="7">
    <source>
        <dbReference type="ARBA" id="ARBA00034754"/>
    </source>
</evidence>
<dbReference type="GO" id="GO:0003887">
    <property type="term" value="F:DNA-directed DNA polymerase activity"/>
    <property type="evidence" value="ECO:0007669"/>
    <property type="project" value="UniProtKB-KW"/>
</dbReference>
<feature type="domain" description="DNA polymerase III delta N-terminal" evidence="9">
    <location>
        <begin position="7"/>
        <end position="111"/>
    </location>
</feature>
<evidence type="ECO:0000259" key="10">
    <source>
        <dbReference type="Pfam" id="PF21694"/>
    </source>
</evidence>
<evidence type="ECO:0000256" key="8">
    <source>
        <dbReference type="ARBA" id="ARBA00049244"/>
    </source>
</evidence>
<evidence type="ECO:0000256" key="6">
    <source>
        <dbReference type="ARBA" id="ARBA00022932"/>
    </source>
</evidence>
<dbReference type="SUPFAM" id="SSF48019">
    <property type="entry name" value="post-AAA+ oligomerization domain-like"/>
    <property type="match status" value="1"/>
</dbReference>
<evidence type="ECO:0000256" key="1">
    <source>
        <dbReference type="ARBA" id="ARBA00012417"/>
    </source>
</evidence>
<evidence type="ECO:0000256" key="2">
    <source>
        <dbReference type="ARBA" id="ARBA00017703"/>
    </source>
</evidence>
<evidence type="ECO:0000313" key="11">
    <source>
        <dbReference type="EMBL" id="HFH30493.1"/>
    </source>
</evidence>
<keyword evidence="5" id="KW-0235">DNA replication</keyword>
<dbReference type="InterPro" id="IPR027417">
    <property type="entry name" value="P-loop_NTPase"/>
</dbReference>
<dbReference type="InterPro" id="IPR008921">
    <property type="entry name" value="DNA_pol3_clamp-load_cplx_C"/>
</dbReference>
<dbReference type="Pfam" id="PF21694">
    <property type="entry name" value="DNA_pol3_delta_C"/>
    <property type="match status" value="1"/>
</dbReference>
<keyword evidence="4 11" id="KW-0548">Nucleotidyltransferase</keyword>
<dbReference type="NCBIfam" id="TIGR01128">
    <property type="entry name" value="holA"/>
    <property type="match status" value="1"/>
</dbReference>
<dbReference type="Gene3D" id="3.40.50.300">
    <property type="entry name" value="P-loop containing nucleotide triphosphate hydrolases"/>
    <property type="match status" value="1"/>
</dbReference>
<comment type="similarity">
    <text evidence="7">Belongs to the DNA polymerase HolA subunit family.</text>
</comment>
<organism evidence="11">
    <name type="scientific">Gracilinema caldarium</name>
    <dbReference type="NCBI Taxonomy" id="215591"/>
    <lineage>
        <taxon>Bacteria</taxon>
        <taxon>Pseudomonadati</taxon>
        <taxon>Spirochaetota</taxon>
        <taxon>Spirochaetia</taxon>
        <taxon>Spirochaetales</taxon>
        <taxon>Breznakiellaceae</taxon>
        <taxon>Gracilinema</taxon>
    </lineage>
</organism>